<dbReference type="GO" id="GO:0046872">
    <property type="term" value="F:metal ion binding"/>
    <property type="evidence" value="ECO:0007669"/>
    <property type="project" value="UniProtKB-KW"/>
</dbReference>
<reference evidence="5 6" key="1">
    <citation type="submission" date="2018-12" db="EMBL/GenBank/DDBJ databases">
        <authorList>
            <person name="Tiukova I."/>
            <person name="Dainat J."/>
        </authorList>
    </citation>
    <scope>NUCLEOTIDE SEQUENCE [LARGE SCALE GENOMIC DNA]</scope>
</reference>
<evidence type="ECO:0000256" key="1">
    <source>
        <dbReference type="ARBA" id="ARBA00001962"/>
    </source>
</evidence>
<evidence type="ECO:0000313" key="5">
    <source>
        <dbReference type="EMBL" id="VEU23533.1"/>
    </source>
</evidence>
<dbReference type="PANTHER" id="PTHR20883">
    <property type="entry name" value="PHYTANOYL-COA DIOXYGENASE DOMAIN CONTAINING 1"/>
    <property type="match status" value="1"/>
</dbReference>
<evidence type="ECO:0000256" key="4">
    <source>
        <dbReference type="ARBA" id="ARBA00023004"/>
    </source>
</evidence>
<keyword evidence="6" id="KW-1185">Reference proteome</keyword>
<organism evidence="5 6">
    <name type="scientific">Brettanomyces naardenensis</name>
    <name type="common">Yeast</name>
    <dbReference type="NCBI Taxonomy" id="13370"/>
    <lineage>
        <taxon>Eukaryota</taxon>
        <taxon>Fungi</taxon>
        <taxon>Dikarya</taxon>
        <taxon>Ascomycota</taxon>
        <taxon>Saccharomycotina</taxon>
        <taxon>Pichiomycetes</taxon>
        <taxon>Pichiales</taxon>
        <taxon>Pichiaceae</taxon>
        <taxon>Brettanomyces</taxon>
    </lineage>
</organism>
<dbReference type="Proteomes" id="UP000290900">
    <property type="component" value="Unassembled WGS sequence"/>
</dbReference>
<dbReference type="OrthoDB" id="445007at2759"/>
<dbReference type="PANTHER" id="PTHR20883:SF15">
    <property type="entry name" value="PHYTANOYL-COA DIOXYGENASE DOMAIN-CONTAINING PROTEIN 1"/>
    <property type="match status" value="1"/>
</dbReference>
<dbReference type="SUPFAM" id="SSF51197">
    <property type="entry name" value="Clavaminate synthase-like"/>
    <property type="match status" value="1"/>
</dbReference>
<keyword evidence="3" id="KW-0479">Metal-binding</keyword>
<comment type="similarity">
    <text evidence="2">Belongs to the PhyH family.</text>
</comment>
<proteinExistence type="inferred from homology"/>
<dbReference type="InParanoid" id="A0A448YRJ6"/>
<sequence length="305" mass="34752">MPLTEEQIRQFDEEGCVVLKNYLDSKTVKELNHEIDVLYSEIDLSTHPMTKFTTEANGEHVGDDYFFNSSNRIHFFFEPDSFDSDGKLIKPVEKAINKIGHGLHFLNEKFRNVTVNEDISQICRQLGYKDARALQSMVISKQPEIGGEVPPHADSEFLYTDPISCMGFWFALQDCTVDNGCLGYIPGSHKKYTVKKRLVRDLKKGQGTKFVRISDPDKVWEPSQEEDDEEKMFKDPTLYKLAEIPAGSLVLIHGKVIHKSERNTSKKSRNAYTFHIVDGAAKYDSLNWLQVPPDRPSGSENSTKL</sequence>
<protein>
    <submittedName>
        <fullName evidence="5">DEKNAAC104721</fullName>
    </submittedName>
</protein>
<dbReference type="AlphaFoldDB" id="A0A448YRJ6"/>
<gene>
    <name evidence="5" type="ORF">BRENAR_LOCUS4263</name>
</gene>
<keyword evidence="4" id="KW-0408">Iron</keyword>
<name>A0A448YRJ6_BRENA</name>
<evidence type="ECO:0000256" key="3">
    <source>
        <dbReference type="ARBA" id="ARBA00022723"/>
    </source>
</evidence>
<dbReference type="STRING" id="13370.A0A448YRJ6"/>
<evidence type="ECO:0000313" key="6">
    <source>
        <dbReference type="Proteomes" id="UP000290900"/>
    </source>
</evidence>
<dbReference type="Gene3D" id="2.60.120.620">
    <property type="entry name" value="q2cbj1_9rhob like domain"/>
    <property type="match status" value="1"/>
</dbReference>
<evidence type="ECO:0000256" key="2">
    <source>
        <dbReference type="ARBA" id="ARBA00005830"/>
    </source>
</evidence>
<dbReference type="Pfam" id="PF05721">
    <property type="entry name" value="PhyH"/>
    <property type="match status" value="1"/>
</dbReference>
<dbReference type="EMBL" id="CAACVR010000045">
    <property type="protein sequence ID" value="VEU23533.1"/>
    <property type="molecule type" value="Genomic_DNA"/>
</dbReference>
<accession>A0A448YRJ6</accession>
<dbReference type="InterPro" id="IPR008775">
    <property type="entry name" value="Phytyl_CoA_dOase-like"/>
</dbReference>
<comment type="cofactor">
    <cofactor evidence="1">
        <name>Fe cation</name>
        <dbReference type="ChEBI" id="CHEBI:24875"/>
    </cofactor>
</comment>